<sequence length="92" mass="10069">MNSDMGDGNVIASYFVLHNFGLTYERNTLEELAAGVAGEHDNSMQDEMVQHDSRIAGGSELVQVEENAEEELLAGQMKRNEIVRLSVGSVTI</sequence>
<dbReference type="Proteomes" id="UP000251314">
    <property type="component" value="Unassembled WGS sequence"/>
</dbReference>
<proteinExistence type="predicted"/>
<keyword evidence="2" id="KW-1185">Reference proteome</keyword>
<protein>
    <submittedName>
        <fullName evidence="1">Uncharacterized protein</fullName>
    </submittedName>
</protein>
<dbReference type="AlphaFoldDB" id="A0A329RXZ1"/>
<evidence type="ECO:0000313" key="1">
    <source>
        <dbReference type="EMBL" id="RAW28426.1"/>
    </source>
</evidence>
<dbReference type="VEuPathDB" id="FungiDB:PC110_g15193"/>
<dbReference type="OrthoDB" id="115812at2759"/>
<organism evidence="1 2">
    <name type="scientific">Phytophthora cactorum</name>
    <dbReference type="NCBI Taxonomy" id="29920"/>
    <lineage>
        <taxon>Eukaryota</taxon>
        <taxon>Sar</taxon>
        <taxon>Stramenopiles</taxon>
        <taxon>Oomycota</taxon>
        <taxon>Peronosporomycetes</taxon>
        <taxon>Peronosporales</taxon>
        <taxon>Peronosporaceae</taxon>
        <taxon>Phytophthora</taxon>
    </lineage>
</organism>
<accession>A0A329RXZ1</accession>
<comment type="caution">
    <text evidence="1">The sequence shown here is derived from an EMBL/GenBank/DDBJ whole genome shotgun (WGS) entry which is preliminary data.</text>
</comment>
<dbReference type="EMBL" id="MJFZ01000489">
    <property type="protein sequence ID" value="RAW28426.1"/>
    <property type="molecule type" value="Genomic_DNA"/>
</dbReference>
<evidence type="ECO:0000313" key="2">
    <source>
        <dbReference type="Proteomes" id="UP000251314"/>
    </source>
</evidence>
<name>A0A329RXZ1_9STRA</name>
<gene>
    <name evidence="1" type="ORF">PC110_g15193</name>
</gene>
<reference evidence="1 2" key="1">
    <citation type="submission" date="2018-01" db="EMBL/GenBank/DDBJ databases">
        <title>Draft genome of the strawberry crown rot pathogen Phytophthora cactorum.</title>
        <authorList>
            <person name="Armitage A.D."/>
            <person name="Lysoe E."/>
            <person name="Nellist C.F."/>
            <person name="Harrison R.J."/>
            <person name="Brurberg M.B."/>
        </authorList>
    </citation>
    <scope>NUCLEOTIDE SEQUENCE [LARGE SCALE GENOMIC DNA]</scope>
    <source>
        <strain evidence="1 2">10300</strain>
    </source>
</reference>